<sequence>MVTSSNRFFQQQSIKPKHIVEYNRNMSGIDRSDQMISYYSSPKKTIRWYKKVIFHLLDISMWNAYYLYKKKLHNVNHRYFDFHSSVITKLLHLPDNIVHGSQLVNKKNIRIRTSNQPRNTSVVLEHV</sequence>
<feature type="domain" description="PiggyBac transposable element-derived protein" evidence="1">
    <location>
        <begin position="10"/>
        <end position="65"/>
    </location>
</feature>
<evidence type="ECO:0000313" key="2">
    <source>
        <dbReference type="EMBL" id="MBY83561.1"/>
    </source>
</evidence>
<gene>
    <name evidence="2" type="primary">PGBD4_24</name>
    <name evidence="2" type="ORF">g.3483</name>
</gene>
<evidence type="ECO:0000259" key="1">
    <source>
        <dbReference type="Pfam" id="PF13843"/>
    </source>
</evidence>
<accession>A0A2S2R0L1</accession>
<dbReference type="AlphaFoldDB" id="A0A2S2R0L1"/>
<dbReference type="EMBL" id="GGMS01014358">
    <property type="protein sequence ID" value="MBY83561.1"/>
    <property type="molecule type" value="Transcribed_RNA"/>
</dbReference>
<protein>
    <submittedName>
        <fullName evidence="2">PiggyBac transposable element-derived protein 4</fullName>
    </submittedName>
</protein>
<dbReference type="PANTHER" id="PTHR47272:SF2">
    <property type="entry name" value="PIGGYBAC TRANSPOSABLE ELEMENT-DERIVED PROTEIN 3-LIKE"/>
    <property type="match status" value="1"/>
</dbReference>
<proteinExistence type="predicted"/>
<organism evidence="2">
    <name type="scientific">Sipha flava</name>
    <name type="common">yellow sugarcane aphid</name>
    <dbReference type="NCBI Taxonomy" id="143950"/>
    <lineage>
        <taxon>Eukaryota</taxon>
        <taxon>Metazoa</taxon>
        <taxon>Ecdysozoa</taxon>
        <taxon>Arthropoda</taxon>
        <taxon>Hexapoda</taxon>
        <taxon>Insecta</taxon>
        <taxon>Pterygota</taxon>
        <taxon>Neoptera</taxon>
        <taxon>Paraneoptera</taxon>
        <taxon>Hemiptera</taxon>
        <taxon>Sternorrhyncha</taxon>
        <taxon>Aphidomorpha</taxon>
        <taxon>Aphidoidea</taxon>
        <taxon>Aphididae</taxon>
        <taxon>Sipha</taxon>
    </lineage>
</organism>
<dbReference type="OrthoDB" id="6600397at2759"/>
<reference evidence="2" key="1">
    <citation type="submission" date="2018-04" db="EMBL/GenBank/DDBJ databases">
        <title>Transcriptome assembly of Sipha flava.</title>
        <authorList>
            <person name="Scully E.D."/>
            <person name="Geib S.M."/>
            <person name="Palmer N.A."/>
            <person name="Koch K."/>
            <person name="Bradshaw J."/>
            <person name="Heng-Moss T."/>
            <person name="Sarath G."/>
        </authorList>
    </citation>
    <scope>NUCLEOTIDE SEQUENCE</scope>
</reference>
<dbReference type="InterPro" id="IPR029526">
    <property type="entry name" value="PGBD"/>
</dbReference>
<name>A0A2S2R0L1_9HEMI</name>
<dbReference type="PANTHER" id="PTHR47272">
    <property type="entry name" value="DDE_TNP_1_7 DOMAIN-CONTAINING PROTEIN"/>
    <property type="match status" value="1"/>
</dbReference>
<dbReference type="Pfam" id="PF13843">
    <property type="entry name" value="DDE_Tnp_1_7"/>
    <property type="match status" value="1"/>
</dbReference>